<evidence type="ECO:0000259" key="5">
    <source>
        <dbReference type="SMART" id="SM00642"/>
    </source>
</evidence>
<organism evidence="6 7">
    <name type="scientific">Eggerthia catenaformis OT 569 = DSM 20559</name>
    <dbReference type="NCBI Taxonomy" id="999415"/>
    <lineage>
        <taxon>Bacteria</taxon>
        <taxon>Bacillati</taxon>
        <taxon>Bacillota</taxon>
        <taxon>Erysipelotrichia</taxon>
        <taxon>Erysipelotrichales</taxon>
        <taxon>Coprobacillaceae</taxon>
        <taxon>Eggerthia</taxon>
    </lineage>
</organism>
<keyword evidence="4" id="KW-0732">Signal</keyword>
<evidence type="ECO:0000256" key="2">
    <source>
        <dbReference type="SAM" id="MobiDB-lite"/>
    </source>
</evidence>
<dbReference type="OrthoDB" id="226102at2"/>
<dbReference type="InterPro" id="IPR041558">
    <property type="entry name" value="MucBP_2"/>
</dbReference>
<evidence type="ECO:0000313" key="7">
    <source>
        <dbReference type="Proteomes" id="UP000011758"/>
    </source>
</evidence>
<dbReference type="Gene3D" id="2.60.40.10">
    <property type="entry name" value="Immunoglobulins"/>
    <property type="match status" value="1"/>
</dbReference>
<dbReference type="InterPro" id="IPR006047">
    <property type="entry name" value="GH13_cat_dom"/>
</dbReference>
<accession>M2Q2U6</accession>
<dbReference type="SUPFAM" id="SSF51445">
    <property type="entry name" value="(Trans)glycosidases"/>
    <property type="match status" value="1"/>
</dbReference>
<dbReference type="InterPro" id="IPR014756">
    <property type="entry name" value="Ig_E-set"/>
</dbReference>
<proteinExistence type="inferred from homology"/>
<dbReference type="RefSeq" id="WP_004801684.1">
    <property type="nucleotide sequence ID" value="NZ_KB446647.1"/>
</dbReference>
<dbReference type="InterPro" id="IPR011840">
    <property type="entry name" value="PulA_typeI"/>
</dbReference>
<comment type="caution">
    <text evidence="6">The sequence shown here is derived from an EMBL/GenBank/DDBJ whole genome shotgun (WGS) entry which is preliminary data.</text>
</comment>
<name>M2Q2U6_9FIRM</name>
<dbReference type="BioCyc" id="ECAT999415-HMP:GTTI-499-MONOMER"/>
<feature type="domain" description="Glycosyl hydrolase family 13 catalytic" evidence="5">
    <location>
        <begin position="383"/>
        <end position="796"/>
    </location>
</feature>
<dbReference type="NCBIfam" id="TIGR02104">
    <property type="entry name" value="pulA_typeI"/>
    <property type="match status" value="1"/>
</dbReference>
<dbReference type="Pfam" id="PF17965">
    <property type="entry name" value="MucBP_2"/>
    <property type="match status" value="1"/>
</dbReference>
<comment type="similarity">
    <text evidence="1">Belongs to the glycosyl hydrolase 13 family.</text>
</comment>
<dbReference type="CDD" id="cd11341">
    <property type="entry name" value="AmyAc_Pullulanase_LD-like"/>
    <property type="match status" value="1"/>
</dbReference>
<dbReference type="InterPro" id="IPR013783">
    <property type="entry name" value="Ig-like_fold"/>
</dbReference>
<dbReference type="PANTHER" id="PTHR43002">
    <property type="entry name" value="GLYCOGEN DEBRANCHING ENZYME"/>
    <property type="match status" value="1"/>
</dbReference>
<evidence type="ECO:0000256" key="3">
    <source>
        <dbReference type="SAM" id="Phobius"/>
    </source>
</evidence>
<keyword evidence="3" id="KW-0812">Transmembrane</keyword>
<feature type="compositionally biased region" description="Polar residues" evidence="2">
    <location>
        <begin position="457"/>
        <end position="471"/>
    </location>
</feature>
<gene>
    <name evidence="6" type="ORF">HMPREF9943_00483</name>
</gene>
<dbReference type="PATRIC" id="fig|999415.3.peg.482"/>
<evidence type="ECO:0000313" key="6">
    <source>
        <dbReference type="EMBL" id="EMD17225.1"/>
    </source>
</evidence>
<feature type="chain" id="PRO_5004022988" evidence="4">
    <location>
        <begin position="29"/>
        <end position="1401"/>
    </location>
</feature>
<dbReference type="STRING" id="999415.HMPREF9943_00483"/>
<keyword evidence="3" id="KW-0472">Membrane</keyword>
<dbReference type="GO" id="GO:0005975">
    <property type="term" value="P:carbohydrate metabolic process"/>
    <property type="evidence" value="ECO:0007669"/>
    <property type="project" value="InterPro"/>
</dbReference>
<protein>
    <submittedName>
        <fullName evidence="6">Pullulanase, type I</fullName>
    </submittedName>
</protein>
<dbReference type="EMBL" id="AGEJ01000009">
    <property type="protein sequence ID" value="EMD17225.1"/>
    <property type="molecule type" value="Genomic_DNA"/>
</dbReference>
<keyword evidence="7" id="KW-1185">Reference proteome</keyword>
<reference evidence="6 7" key="1">
    <citation type="submission" date="2013-02" db="EMBL/GenBank/DDBJ databases">
        <title>The Genome Sequence of Lactobacillus catenaformis F0143.</title>
        <authorList>
            <consortium name="The Broad Institute Genome Sequencing Platform"/>
            <person name="Earl A."/>
            <person name="Ward D."/>
            <person name="Feldgarden M."/>
            <person name="Gevers D."/>
            <person name="Izard J."/>
            <person name="Blanton J.M."/>
            <person name="Mathney J."/>
            <person name="Dewhirst F.E."/>
            <person name="Young S.K."/>
            <person name="Zeng Q."/>
            <person name="Gargeya S."/>
            <person name="Fitzgerald M."/>
            <person name="Haas B."/>
            <person name="Abouelleil A."/>
            <person name="Alvarado L."/>
            <person name="Arachchi H.M."/>
            <person name="Berlin A."/>
            <person name="Chapman S.B."/>
            <person name="Gearin G."/>
            <person name="Goldberg J."/>
            <person name="Griggs A."/>
            <person name="Gujja S."/>
            <person name="Hansen M."/>
            <person name="Heiman D."/>
            <person name="Howarth C."/>
            <person name="Larimer J."/>
            <person name="Lui A."/>
            <person name="MacDonald P.J.P."/>
            <person name="McCowen C."/>
            <person name="Montmayeur A."/>
            <person name="Murphy C."/>
            <person name="Neiman D."/>
            <person name="Pearson M."/>
            <person name="Priest M."/>
            <person name="Roberts A."/>
            <person name="Saif S."/>
            <person name="Shea T."/>
            <person name="Sisk P."/>
            <person name="Stolte C."/>
            <person name="Sykes S."/>
            <person name="Wortman J."/>
            <person name="Nusbaum C."/>
            <person name="Birren B."/>
        </authorList>
    </citation>
    <scope>NUCLEOTIDE SEQUENCE [LARGE SCALE GENOMIC DNA]</scope>
    <source>
        <strain evidence="6 7">OT 569</strain>
    </source>
</reference>
<dbReference type="Gene3D" id="3.10.20.470">
    <property type="match status" value="1"/>
</dbReference>
<dbReference type="Gene3D" id="3.20.20.80">
    <property type="entry name" value="Glycosidases"/>
    <property type="match status" value="1"/>
</dbReference>
<dbReference type="SMART" id="SM00642">
    <property type="entry name" value="Aamy"/>
    <property type="match status" value="1"/>
</dbReference>
<dbReference type="SUPFAM" id="SSF81296">
    <property type="entry name" value="E set domains"/>
    <property type="match status" value="1"/>
</dbReference>
<evidence type="ECO:0000256" key="4">
    <source>
        <dbReference type="SAM" id="SignalP"/>
    </source>
</evidence>
<feature type="signal peptide" evidence="4">
    <location>
        <begin position="1"/>
        <end position="28"/>
    </location>
</feature>
<sequence length="1401" mass="159880">MKYMKLKKIVLSILLSSMIFTAMQSAYAVNTPPTNEEIIAAVNRNKIKKDPGDVVIHYRPKDNNHQYYLYVWDTKTDKDQKFIPMIKREVSGEEKEQYAVIKAGEGVKKLKYLITKEDHFANELPNDGKVINDMEAPINKYTATDVFHNEKNDWYSLYLNVQSHDFDLRYGYQDKIVENKALKTVGKVGALGAVLNKDGSAKVNVWAPTAEKVNIRLYKSVNKDEASYKSLPMIKGTDANYGDHKKNTIGVWSINLSKDTLSKYGIHSMDGVAYDLELTMPHSYFIQKTEHWEKQSNNEWKYVADKYINSADGTSIKTTEGKEKIAQFYIGESKTVVTQDPYSVATVRDGNRSVILDPSKIGDKVYNSKNKRVSSYTQMSVMEMNVRDFTISKNSGVKEENRGNYLGVIEKGTINPQTKQKTGIDYLEYLGVKYVQILPVSDYETVPELTKNDPKNNEISNSFRSDDQQNWGYDPKNYNVPEGSYASDPADPKVRIKELKQMVQGLHNSGINVVMDVVYNHLYAGQNNPFEYTCPGYYYAVNSDGKMNNDIGVGNAVRGNCEMMRRYIVNSVAYWAIEYGMDGFRFDAMSDLDIKTLNEIRKVLDSIDPKICTYGEGWDSMGKYLPSDNGPGSISNASKLPKYAFFDSKGRDAISGSVYDNPNPAGFVNNQSSFHKNPTDVCDSMLGGHKGKPYINASQQLNYVEVHDGKTLADLMKYYNPHDDDKAHKKRVEFATSMSALSQGINFVQIGQEFLKSKKGDHNTYNAGDEKNMINWNQIKENADSVNFMKSLLTFRQNEALLHKSNFKDIHSVMKITNAQENSGIITYELTNPETKDKYLVIFNNNRIPDNNRKLTIGRKGDNYYYGAKHKDKTGNINGNDFTNAFIVTSNSENLYNKIGQFNKEENITMEYLSTTVLFIPSKPTMKLMKKTQNIHYLHNNKEISKTDKQTLSTLTVTYTNPNNHFKYEKSGISTNSDKDLGYKANVLSQMNPIKKEEKQYYASDKDGNLIDVSKEPELDEKGKPIDTKDVIWHELKGDLKTKEVKHPQFEDKEIIDKDSDLADFIKVIAAPLKENRDIHIKYDYKKVQAQLISKNDPKNILSLNPEGDYISTGKIHSQVTFNITDKDLERKGYTYTINGFKSLKEALVNEKYKLNGNKYEVIYKAKEAKAKIVYYDQDNQKEIETEELTGSHGQLISHKLKKQENYELVSSELKEDSKFDANAIKTYKAVYKHKHKQTDIEITVTIHYKNIKDEEKDIRKVIYKADTDLVTKKTVYVPTINSLTINPKNIPGYKAITQSIVLLFEKKDIKPENLDVEISYEKLKEETGPKVKEIENNKVKIKAEKTEKEIKTKQGKLNIKIKKAASTGDKTSFHILYLSGLSLIGIIIFVLLEKRKKLKE</sequence>
<feature type="region of interest" description="Disordered" evidence="2">
    <location>
        <begin position="448"/>
        <end position="472"/>
    </location>
</feature>
<keyword evidence="3" id="KW-1133">Transmembrane helix</keyword>
<dbReference type="InterPro" id="IPR017853">
    <property type="entry name" value="GH"/>
</dbReference>
<feature type="transmembrane region" description="Helical" evidence="3">
    <location>
        <begin position="1374"/>
        <end position="1393"/>
    </location>
</feature>
<dbReference type="Proteomes" id="UP000011758">
    <property type="component" value="Unassembled WGS sequence"/>
</dbReference>
<dbReference type="eggNOG" id="COG1523">
    <property type="taxonomic scope" value="Bacteria"/>
</dbReference>
<evidence type="ECO:0000256" key="1">
    <source>
        <dbReference type="ARBA" id="ARBA00008061"/>
    </source>
</evidence>